<dbReference type="GO" id="GO:0046872">
    <property type="term" value="F:metal ion binding"/>
    <property type="evidence" value="ECO:0007669"/>
    <property type="project" value="UniProtKB-UniRule"/>
</dbReference>
<evidence type="ECO:0000256" key="1">
    <source>
        <dbReference type="ARBA" id="ARBA00022670"/>
    </source>
</evidence>
<dbReference type="NCBIfam" id="TIGR00181">
    <property type="entry name" value="pepF"/>
    <property type="match status" value="1"/>
</dbReference>
<feature type="domain" description="Oligopeptidase F N-terminal" evidence="8">
    <location>
        <begin position="112"/>
        <end position="180"/>
    </location>
</feature>
<dbReference type="PANTHER" id="PTHR11804:SF84">
    <property type="entry name" value="SACCHAROLYSIN"/>
    <property type="match status" value="1"/>
</dbReference>
<proteinExistence type="inferred from homology"/>
<name>A0A9D1SQN0_9BACT</name>
<keyword evidence="2 6" id="KW-0479">Metal-binding</keyword>
<dbReference type="Proteomes" id="UP000886852">
    <property type="component" value="Unassembled WGS sequence"/>
</dbReference>
<evidence type="ECO:0000256" key="5">
    <source>
        <dbReference type="ARBA" id="ARBA00023049"/>
    </source>
</evidence>
<dbReference type="Gene3D" id="1.20.140.70">
    <property type="entry name" value="Oligopeptidase f, N-terminal domain"/>
    <property type="match status" value="1"/>
</dbReference>
<gene>
    <name evidence="9" type="primary">pepF</name>
    <name evidence="9" type="ORF">IAC72_04225</name>
</gene>
<evidence type="ECO:0000259" key="7">
    <source>
        <dbReference type="Pfam" id="PF01432"/>
    </source>
</evidence>
<dbReference type="InterPro" id="IPR013647">
    <property type="entry name" value="OligopepF_N_dom"/>
</dbReference>
<comment type="cofactor">
    <cofactor evidence="6">
        <name>Zn(2+)</name>
        <dbReference type="ChEBI" id="CHEBI:29105"/>
    </cofactor>
    <text evidence="6">Binds 1 zinc ion.</text>
</comment>
<keyword evidence="5 6" id="KW-0482">Metalloprotease</keyword>
<reference evidence="9" key="1">
    <citation type="submission" date="2020-10" db="EMBL/GenBank/DDBJ databases">
        <authorList>
            <person name="Gilroy R."/>
        </authorList>
    </citation>
    <scope>NUCLEOTIDE SEQUENCE</scope>
    <source>
        <strain evidence="9">ChiHjej12B11-7776</strain>
    </source>
</reference>
<dbReference type="Gene3D" id="1.10.287.830">
    <property type="entry name" value="putative peptidase helix hairpin domain like"/>
    <property type="match status" value="1"/>
</dbReference>
<evidence type="ECO:0000256" key="4">
    <source>
        <dbReference type="ARBA" id="ARBA00022833"/>
    </source>
</evidence>
<dbReference type="Gene3D" id="1.10.1370.20">
    <property type="entry name" value="Oligoendopeptidase f, C-terminal domain"/>
    <property type="match status" value="1"/>
</dbReference>
<reference evidence="9" key="2">
    <citation type="journal article" date="2021" name="PeerJ">
        <title>Extensive microbial diversity within the chicken gut microbiome revealed by metagenomics and culture.</title>
        <authorList>
            <person name="Gilroy R."/>
            <person name="Ravi A."/>
            <person name="Getino M."/>
            <person name="Pursley I."/>
            <person name="Horton D.L."/>
            <person name="Alikhan N.F."/>
            <person name="Baker D."/>
            <person name="Gharbi K."/>
            <person name="Hall N."/>
            <person name="Watson M."/>
            <person name="Adriaenssens E.M."/>
            <person name="Foster-Nyarko E."/>
            <person name="Jarju S."/>
            <person name="Secka A."/>
            <person name="Antonio M."/>
            <person name="Oren A."/>
            <person name="Chaudhuri R.R."/>
            <person name="La Ragione R."/>
            <person name="Hildebrand F."/>
            <person name="Pallen M.J."/>
        </authorList>
    </citation>
    <scope>NUCLEOTIDE SEQUENCE</scope>
    <source>
        <strain evidence="9">ChiHjej12B11-7776</strain>
    </source>
</reference>
<dbReference type="GO" id="GO:0006518">
    <property type="term" value="P:peptide metabolic process"/>
    <property type="evidence" value="ECO:0007669"/>
    <property type="project" value="TreeGrafter"/>
</dbReference>
<dbReference type="InterPro" id="IPR042088">
    <property type="entry name" value="OligoPept_F_C"/>
</dbReference>
<dbReference type="Pfam" id="PF01432">
    <property type="entry name" value="Peptidase_M3"/>
    <property type="match status" value="1"/>
</dbReference>
<dbReference type="InterPro" id="IPR001567">
    <property type="entry name" value="Pept_M3A_M3B_dom"/>
</dbReference>
<evidence type="ECO:0000256" key="6">
    <source>
        <dbReference type="RuleBase" id="RU368091"/>
    </source>
</evidence>
<dbReference type="AlphaFoldDB" id="A0A9D1SQN0"/>
<organism evidence="9 10">
    <name type="scientific">Candidatus Fimimonas merdipullorum</name>
    <dbReference type="NCBI Taxonomy" id="2840822"/>
    <lineage>
        <taxon>Bacteria</taxon>
        <taxon>Pseudomonadati</taxon>
        <taxon>Myxococcota</taxon>
        <taxon>Myxococcia</taxon>
        <taxon>Myxococcales</taxon>
        <taxon>Cystobacterineae</taxon>
        <taxon>Myxococcaceae</taxon>
        <taxon>Myxococcaceae incertae sedis</taxon>
        <taxon>Candidatus Fimimonas</taxon>
    </lineage>
</organism>
<comment type="function">
    <text evidence="6">Has oligopeptidase activity and degrades a variety of small bioactive peptides.</text>
</comment>
<sequence length="594" mass="68178">MAYTSRKDIPEKYKWNLGDIFTTPQDWETAFAEFEKNYTQLAQYKGKLADKAALLEFLKLSDQTDVKLGQLYCYACMSYNEDSQDSEKQARYSRVYGLLTKYSALTSFVSPELSSLPDSLLKKYAADPDFSDYDVMLKNILSGKKHILSAEEEMLMANVGSFSSQFQEVFSRLDSGDIKFRKITVDGKKVQLGHGVYSMLLQHKDQAVRKKAFETYYKSYIEVINTLAGLYEGSVKADVFRARARKFKSAMEAALFYEQVDKKVYDNLIKCLHANFEPMHRYIALRKKLLGVETLNMYDLYVPIFEDADISCEYEEACELVKKGLAPLGKDYLDVVQHAFDNRWIDVCETPTKRTGAYSMGVPGVHPYMLLNYQKTTHDVFTIAHEMGHSMHTYYSEKAQPVAKADYKIFVAEVASTCNEVLLLKYLLSTVTDDNVKKYLLQYYLDMLRTTMYRQAMFAEFEQITHAMAEKGQPLTAESMCKKYLKLNKMYYGKAVRHNKEIKYEWARIPHFYRAFYVYKYSTGIISAVCIAEKILSEGAPAVEKYKQFLSLGGSMDPVSELKVAGVDLTSSEPFDVVAKSFRDTLSQLEELCK</sequence>
<dbReference type="EC" id="3.4.24.-" evidence="6"/>
<accession>A0A9D1SQN0</accession>
<evidence type="ECO:0000256" key="2">
    <source>
        <dbReference type="ARBA" id="ARBA00022723"/>
    </source>
</evidence>
<dbReference type="EMBL" id="DVOC01000070">
    <property type="protein sequence ID" value="HIU91197.1"/>
    <property type="molecule type" value="Genomic_DNA"/>
</dbReference>
<evidence type="ECO:0000313" key="10">
    <source>
        <dbReference type="Proteomes" id="UP000886852"/>
    </source>
</evidence>
<feature type="domain" description="Peptidase M3A/M3B catalytic" evidence="7">
    <location>
        <begin position="200"/>
        <end position="576"/>
    </location>
</feature>
<dbReference type="PANTHER" id="PTHR11804">
    <property type="entry name" value="PROTEASE M3 THIMET OLIGOPEPTIDASE-RELATED"/>
    <property type="match status" value="1"/>
</dbReference>
<keyword evidence="1 6" id="KW-0645">Protease</keyword>
<comment type="caution">
    <text evidence="9">The sequence shown here is derived from an EMBL/GenBank/DDBJ whole genome shotgun (WGS) entry which is preliminary data.</text>
</comment>
<evidence type="ECO:0000256" key="3">
    <source>
        <dbReference type="ARBA" id="ARBA00022801"/>
    </source>
</evidence>
<dbReference type="CDD" id="cd09608">
    <property type="entry name" value="M3B_PepF"/>
    <property type="match status" value="1"/>
</dbReference>
<comment type="similarity">
    <text evidence="6">Belongs to the peptidase M3B family.</text>
</comment>
<keyword evidence="3 6" id="KW-0378">Hydrolase</keyword>
<evidence type="ECO:0000259" key="8">
    <source>
        <dbReference type="Pfam" id="PF08439"/>
    </source>
</evidence>
<dbReference type="Pfam" id="PF08439">
    <property type="entry name" value="Peptidase_M3_N"/>
    <property type="match status" value="1"/>
</dbReference>
<dbReference type="GO" id="GO:0006508">
    <property type="term" value="P:proteolysis"/>
    <property type="evidence" value="ECO:0007669"/>
    <property type="project" value="UniProtKB-KW"/>
</dbReference>
<evidence type="ECO:0000313" key="9">
    <source>
        <dbReference type="EMBL" id="HIU91197.1"/>
    </source>
</evidence>
<dbReference type="SUPFAM" id="SSF55486">
    <property type="entry name" value="Metalloproteases ('zincins'), catalytic domain"/>
    <property type="match status" value="1"/>
</dbReference>
<protein>
    <recommendedName>
        <fullName evidence="6">Oligopeptidase F</fullName>
        <ecNumber evidence="6">3.4.24.-</ecNumber>
    </recommendedName>
</protein>
<dbReference type="InterPro" id="IPR045090">
    <property type="entry name" value="Pept_M3A_M3B"/>
</dbReference>
<keyword evidence="4 6" id="KW-0862">Zinc</keyword>
<dbReference type="InterPro" id="IPR004438">
    <property type="entry name" value="Peptidase_M3B"/>
</dbReference>
<dbReference type="GO" id="GO:0004222">
    <property type="term" value="F:metalloendopeptidase activity"/>
    <property type="evidence" value="ECO:0007669"/>
    <property type="project" value="UniProtKB-UniRule"/>
</dbReference>